<organism evidence="3 4">
    <name type="scientific">Tilletia horrida</name>
    <dbReference type="NCBI Taxonomy" id="155126"/>
    <lineage>
        <taxon>Eukaryota</taxon>
        <taxon>Fungi</taxon>
        <taxon>Dikarya</taxon>
        <taxon>Basidiomycota</taxon>
        <taxon>Ustilaginomycotina</taxon>
        <taxon>Exobasidiomycetes</taxon>
        <taxon>Tilletiales</taxon>
        <taxon>Tilletiaceae</taxon>
        <taxon>Tilletia</taxon>
    </lineage>
</organism>
<evidence type="ECO:0000313" key="3">
    <source>
        <dbReference type="EMBL" id="KAK0545399.1"/>
    </source>
</evidence>
<evidence type="ECO:0000256" key="2">
    <source>
        <dbReference type="SAM" id="Phobius"/>
    </source>
</evidence>
<evidence type="ECO:0000313" key="4">
    <source>
        <dbReference type="Proteomes" id="UP001176517"/>
    </source>
</evidence>
<name>A0AAN6GMW2_9BASI</name>
<reference evidence="3" key="1">
    <citation type="journal article" date="2023" name="PhytoFront">
        <title>Draft Genome Resources of Seven Strains of Tilletia horrida, Causal Agent of Kernel Smut of Rice.</title>
        <authorList>
            <person name="Khanal S."/>
            <person name="Antony Babu S."/>
            <person name="Zhou X.G."/>
        </authorList>
    </citation>
    <scope>NUCLEOTIDE SEQUENCE</scope>
    <source>
        <strain evidence="3">TX6</strain>
    </source>
</reference>
<keyword evidence="2" id="KW-0472">Membrane</keyword>
<keyword evidence="4" id="KW-1185">Reference proteome</keyword>
<feature type="region of interest" description="Disordered" evidence="1">
    <location>
        <begin position="52"/>
        <end position="164"/>
    </location>
</feature>
<evidence type="ECO:0000256" key="1">
    <source>
        <dbReference type="SAM" id="MobiDB-lite"/>
    </source>
</evidence>
<dbReference type="Proteomes" id="UP001176517">
    <property type="component" value="Unassembled WGS sequence"/>
</dbReference>
<dbReference type="EMBL" id="JAPDMZ010000233">
    <property type="protein sequence ID" value="KAK0545399.1"/>
    <property type="molecule type" value="Genomic_DNA"/>
</dbReference>
<keyword evidence="2" id="KW-1133">Transmembrane helix</keyword>
<feature type="compositionally biased region" description="Acidic residues" evidence="1">
    <location>
        <begin position="63"/>
        <end position="79"/>
    </location>
</feature>
<dbReference type="AlphaFoldDB" id="A0AAN6GMW2"/>
<comment type="caution">
    <text evidence="3">The sequence shown here is derived from an EMBL/GenBank/DDBJ whole genome shotgun (WGS) entry which is preliminary data.</text>
</comment>
<gene>
    <name evidence="3" type="ORF">OC846_005689</name>
</gene>
<accession>A0AAN6GMW2</accession>
<feature type="transmembrane region" description="Helical" evidence="2">
    <location>
        <begin position="20"/>
        <end position="45"/>
    </location>
</feature>
<keyword evidence="2" id="KW-0812">Transmembrane</keyword>
<protein>
    <submittedName>
        <fullName evidence="3">Uncharacterized protein</fullName>
    </submittedName>
</protein>
<proteinExistence type="predicted"/>
<feature type="compositionally biased region" description="Polar residues" evidence="1">
    <location>
        <begin position="132"/>
        <end position="147"/>
    </location>
</feature>
<sequence length="164" mass="18190">MFERRDPSKLPTPGTHAPDFITPLAWASLIIPVIFLVLSGIWIAVRFGRSNLNPADMDLNTQEGDDEYDDDDDEDEDGEKESSALGSADHNEKRSTRSSLKSAAAGADGQLQPLLERDEDEEQQEDDAKPASSRQQRKAANTDTPSLQWKLRPGYSSTEKKSRS</sequence>